<evidence type="ECO:0000259" key="6">
    <source>
        <dbReference type="SMART" id="SM00062"/>
    </source>
</evidence>
<dbReference type="SMART" id="SM00062">
    <property type="entry name" value="PBPb"/>
    <property type="match status" value="2"/>
</dbReference>
<dbReference type="InterPro" id="IPR049871">
    <property type="entry name" value="BvgS-like_periplasmic2"/>
</dbReference>
<evidence type="ECO:0000313" key="8">
    <source>
        <dbReference type="Proteomes" id="UP000317901"/>
    </source>
</evidence>
<dbReference type="PANTHER" id="PTHR35936">
    <property type="entry name" value="MEMBRANE-BOUND LYTIC MUREIN TRANSGLYCOSYLASE F"/>
    <property type="match status" value="1"/>
</dbReference>
<dbReference type="InterPro" id="IPR035965">
    <property type="entry name" value="PAS-like_dom_sf"/>
</dbReference>
<keyword evidence="5" id="KW-1133">Transmembrane helix</keyword>
<dbReference type="SUPFAM" id="SSF55785">
    <property type="entry name" value="PYP-like sensor domain (PAS domain)"/>
    <property type="match status" value="1"/>
</dbReference>
<evidence type="ECO:0000256" key="2">
    <source>
        <dbReference type="ARBA" id="ARBA00022729"/>
    </source>
</evidence>
<dbReference type="CDD" id="cd13707">
    <property type="entry name" value="PBP2_BvgS_D2"/>
    <property type="match status" value="1"/>
</dbReference>
<dbReference type="InterPro" id="IPR013656">
    <property type="entry name" value="PAS_4"/>
</dbReference>
<dbReference type="Gene3D" id="3.30.450.20">
    <property type="entry name" value="PAS domain"/>
    <property type="match status" value="1"/>
</dbReference>
<proteinExistence type="inferred from homology"/>
<keyword evidence="4" id="KW-0808">Transferase</keyword>
<dbReference type="AlphaFoldDB" id="A0A5C5PWH3"/>
<dbReference type="GO" id="GO:0005524">
    <property type="term" value="F:ATP binding"/>
    <property type="evidence" value="ECO:0007669"/>
    <property type="project" value="UniProtKB-KW"/>
</dbReference>
<comment type="similarity">
    <text evidence="1">Belongs to the bacterial solute-binding protein 3 family.</text>
</comment>
<feature type="domain" description="Solute-binding protein family 3/N-terminal" evidence="6">
    <location>
        <begin position="62"/>
        <end position="282"/>
    </location>
</feature>
<dbReference type="SUPFAM" id="SSF53850">
    <property type="entry name" value="Periplasmic binding protein-like II"/>
    <property type="match status" value="2"/>
</dbReference>
<dbReference type="GO" id="GO:0016301">
    <property type="term" value="F:kinase activity"/>
    <property type="evidence" value="ECO:0007669"/>
    <property type="project" value="UniProtKB-KW"/>
</dbReference>
<organism evidence="7 8">
    <name type="scientific">Pseudomonas saxonica</name>
    <dbReference type="NCBI Taxonomy" id="2600598"/>
    <lineage>
        <taxon>Bacteria</taxon>
        <taxon>Pseudomonadati</taxon>
        <taxon>Pseudomonadota</taxon>
        <taxon>Gammaproteobacteria</taxon>
        <taxon>Pseudomonadales</taxon>
        <taxon>Pseudomonadaceae</taxon>
        <taxon>Pseudomonas</taxon>
    </lineage>
</organism>
<feature type="transmembrane region" description="Helical" evidence="5">
    <location>
        <begin position="537"/>
        <end position="557"/>
    </location>
</feature>
<dbReference type="InterPro" id="IPR049870">
    <property type="entry name" value="BvgS-like_periplasmic1"/>
</dbReference>
<accession>A0A5C5PWH3</accession>
<dbReference type="PANTHER" id="PTHR35936:SF17">
    <property type="entry name" value="ARGININE-BINDING EXTRACELLULAR PROTEIN ARTP"/>
    <property type="match status" value="1"/>
</dbReference>
<dbReference type="OrthoDB" id="9797243at2"/>
<reference evidence="7 8" key="1">
    <citation type="submission" date="2019-06" db="EMBL/GenBank/DDBJ databases">
        <title>Pseudomonas bimorpha sp. nov. isolated from bovine raw milk and skim milk concentrate.</title>
        <authorList>
            <person name="Hofmann K."/>
            <person name="Huptas C."/>
            <person name="Doll E."/>
            <person name="Scherer S."/>
            <person name="Wenning M."/>
        </authorList>
    </citation>
    <scope>NUCLEOTIDE SEQUENCE [LARGE SCALE GENOMIC DNA]</scope>
    <source>
        <strain evidence="7 8">DSM 108990</strain>
    </source>
</reference>
<dbReference type="Gene3D" id="3.40.190.10">
    <property type="entry name" value="Periplasmic binding protein-like II"/>
    <property type="match status" value="4"/>
</dbReference>
<dbReference type="Pfam" id="PF00497">
    <property type="entry name" value="SBP_bac_3"/>
    <property type="match status" value="2"/>
</dbReference>
<dbReference type="Proteomes" id="UP000317901">
    <property type="component" value="Unassembled WGS sequence"/>
</dbReference>
<dbReference type="InterPro" id="IPR001638">
    <property type="entry name" value="Solute-binding_3/MltF_N"/>
</dbReference>
<feature type="domain" description="Solute-binding protein family 3/N-terminal" evidence="6">
    <location>
        <begin position="306"/>
        <end position="522"/>
    </location>
</feature>
<dbReference type="Pfam" id="PF08448">
    <property type="entry name" value="PAS_4"/>
    <property type="match status" value="1"/>
</dbReference>
<gene>
    <name evidence="7" type="ORF">FJD37_13665</name>
</gene>
<protein>
    <submittedName>
        <fullName evidence="7">Transporter substrate-binding domain-containing protein</fullName>
    </submittedName>
</protein>
<evidence type="ECO:0000313" key="7">
    <source>
        <dbReference type="EMBL" id="TWR90844.1"/>
    </source>
</evidence>
<dbReference type="EMBL" id="VFIP01000024">
    <property type="protein sequence ID" value="TWR90844.1"/>
    <property type="molecule type" value="Genomic_DNA"/>
</dbReference>
<keyword evidence="5" id="KW-0812">Transmembrane</keyword>
<evidence type="ECO:0000256" key="1">
    <source>
        <dbReference type="ARBA" id="ARBA00010333"/>
    </source>
</evidence>
<evidence type="ECO:0000256" key="4">
    <source>
        <dbReference type="ARBA" id="ARBA00022777"/>
    </source>
</evidence>
<keyword evidence="4" id="KW-0418">Kinase</keyword>
<evidence type="ECO:0000256" key="3">
    <source>
        <dbReference type="ARBA" id="ARBA00022741"/>
    </source>
</evidence>
<sequence>MSRSSRELKDWFLSVLLVTLASLGSVAHAAQAVPLQLPQSFISPKSLTFDHAQQQFLELRGLLRVGVFVGDYAPLDITGGRNRYQGISADYLGLIRDTLGIKVSVSGFSKREQAVAALLSGKIDLLTSAGGYERGVEGLIFSADYMADRSVVVGRGSEVNGTDNWDRKKIGFLEGQVDSLVAHAFYPKSQIILMPDLNSALEALAEGEVDAFIGNEVVVRSFKTLRPNSGLRIVGESNLPVSGFAFATRRDEEQLRRLIDRVLSSLDTGLTQVIHARWTTGLGGGIGHKQIKLSSRERDWIRKNPVVTVASQQYPLYTFKTGDERWVGLSQDILYRISRMTGLEFVHRESFSTAQTLELLQSGQAHMNTTLTESAERKAFLNFTYSFGGAPWVFVVRINDSRLGALSQLAGQVLVLPARHALVPMIRSEHPQIQLKLVENYAQARHLVERGDAVATIQNETQAYLYPPGRLKVGRSVEGRWSADNFAVSARHPELRDILNKGLEALSMAEVRALRVKWLGGVGSAPVIEPSDGASPWVFWLSVAGTALGVICAFWYWHLFKQLRIIRLAFHHLQERQASHQRYVDAVPNPMFIRGLKGEIIACNRAYSECFATQAELMSGQRVTEVDMFTAEVGELFHAEVMQVLESRKPLYEKRRVTFKKHSVEIYRWIVPVYSGSGHLEGAMGGWFDISGHKAWE</sequence>
<dbReference type="GO" id="GO:0005886">
    <property type="term" value="C:plasma membrane"/>
    <property type="evidence" value="ECO:0007669"/>
    <property type="project" value="UniProtKB-SubCell"/>
</dbReference>
<keyword evidence="5" id="KW-0472">Membrane</keyword>
<keyword evidence="3" id="KW-0547">Nucleotide-binding</keyword>
<comment type="caution">
    <text evidence="7">The sequence shown here is derived from an EMBL/GenBank/DDBJ whole genome shotgun (WGS) entry which is preliminary data.</text>
</comment>
<dbReference type="RefSeq" id="WP_146426450.1">
    <property type="nucleotide sequence ID" value="NZ_VFIP01000024.1"/>
</dbReference>
<name>A0A5C5PWH3_9PSED</name>
<keyword evidence="2" id="KW-0732">Signal</keyword>
<dbReference type="CDD" id="cd13705">
    <property type="entry name" value="PBP2_BvgS_D1"/>
    <property type="match status" value="1"/>
</dbReference>
<evidence type="ECO:0000256" key="5">
    <source>
        <dbReference type="SAM" id="Phobius"/>
    </source>
</evidence>